<dbReference type="PATRIC" id="fig|679936.5.peg.1812"/>
<evidence type="ECO:0000313" key="1">
    <source>
        <dbReference type="EMBL" id="AEW05241.1"/>
    </source>
</evidence>
<dbReference type="Proteomes" id="UP000005439">
    <property type="component" value="Chromosome"/>
</dbReference>
<dbReference type="HOGENOM" id="CLU_2304586_0_0_9"/>
<organism evidence="1 2">
    <name type="scientific">Sulfobacillus acidophilus (strain ATCC 700253 / DSM 10332 / NAL)</name>
    <dbReference type="NCBI Taxonomy" id="679936"/>
    <lineage>
        <taxon>Bacteria</taxon>
        <taxon>Bacillati</taxon>
        <taxon>Bacillota</taxon>
        <taxon>Clostridia</taxon>
        <taxon>Eubacteriales</taxon>
        <taxon>Clostridiales Family XVII. Incertae Sedis</taxon>
        <taxon>Sulfobacillus</taxon>
    </lineage>
</organism>
<sequence>MVRDLGPLLRAYQDAFFQTNPNAYGAFVEILFLFRRFPAEHILAILPAAQADRCFTVEALTAYLTPCRPATRESELPTPGPTVVQPAPALYDELLREVSR</sequence>
<dbReference type="KEGG" id="sap:Sulac_1747"/>
<gene>
    <name evidence="1" type="ordered locus">Sulac_1747</name>
</gene>
<reference evidence="1 2" key="2">
    <citation type="journal article" date="2012" name="Stand. Genomic Sci.">
        <title>Complete genome sequence of the moderately thermophilic mineral-sulfide-oxidizing firmicute Sulfobacillus acidophilus type strain (NAL(T)).</title>
        <authorList>
            <person name="Anderson I."/>
            <person name="Chertkov O."/>
            <person name="Chen A."/>
            <person name="Saunders E."/>
            <person name="Lapidus A."/>
            <person name="Nolan M."/>
            <person name="Lucas S."/>
            <person name="Hammon N."/>
            <person name="Deshpande S."/>
            <person name="Cheng J.F."/>
            <person name="Han C."/>
            <person name="Tapia R."/>
            <person name="Goodwin L.A."/>
            <person name="Pitluck S."/>
            <person name="Liolios K."/>
            <person name="Pagani I."/>
            <person name="Ivanova N."/>
            <person name="Mikhailova N."/>
            <person name="Pati A."/>
            <person name="Palaniappan K."/>
            <person name="Land M."/>
            <person name="Pan C."/>
            <person name="Rohde M."/>
            <person name="Pukall R."/>
            <person name="Goker M."/>
            <person name="Detter J.C."/>
            <person name="Woyke T."/>
            <person name="Bristow J."/>
            <person name="Eisen J.A."/>
            <person name="Markowitz V."/>
            <person name="Hugenholtz P."/>
            <person name="Kyrpides N.C."/>
            <person name="Klenk H.P."/>
            <person name="Mavromatis K."/>
        </authorList>
    </citation>
    <scope>NUCLEOTIDE SEQUENCE [LARGE SCALE GENOMIC DNA]</scope>
    <source>
        <strain evidence="2">ATCC 700253 / DSM 10332 / NAL</strain>
    </source>
</reference>
<dbReference type="EMBL" id="CP003179">
    <property type="protein sequence ID" value="AEW05241.1"/>
    <property type="molecule type" value="Genomic_DNA"/>
</dbReference>
<reference evidence="2" key="1">
    <citation type="submission" date="2011-12" db="EMBL/GenBank/DDBJ databases">
        <title>The complete genome of chromosome of Sulfobacillus acidophilus DSM 10332.</title>
        <authorList>
            <person name="Lucas S."/>
            <person name="Han J."/>
            <person name="Lapidus A."/>
            <person name="Bruce D."/>
            <person name="Goodwin L."/>
            <person name="Pitluck S."/>
            <person name="Peters L."/>
            <person name="Kyrpides N."/>
            <person name="Mavromatis K."/>
            <person name="Ivanova N."/>
            <person name="Mikhailova N."/>
            <person name="Chertkov O."/>
            <person name="Saunders E."/>
            <person name="Detter J.C."/>
            <person name="Tapia R."/>
            <person name="Han C."/>
            <person name="Land M."/>
            <person name="Hauser L."/>
            <person name="Markowitz V."/>
            <person name="Cheng J.-F."/>
            <person name="Hugenholtz P."/>
            <person name="Woyke T."/>
            <person name="Wu D."/>
            <person name="Pukall R."/>
            <person name="Gehrich-Schroeter G."/>
            <person name="Schneider S."/>
            <person name="Klenk H.-P."/>
            <person name="Eisen J.A."/>
        </authorList>
    </citation>
    <scope>NUCLEOTIDE SEQUENCE [LARGE SCALE GENOMIC DNA]</scope>
    <source>
        <strain evidence="2">ATCC 700253 / DSM 10332 / NAL</strain>
    </source>
</reference>
<keyword evidence="2" id="KW-1185">Reference proteome</keyword>
<protein>
    <submittedName>
        <fullName evidence="1">Uncharacterized protein</fullName>
    </submittedName>
</protein>
<name>G8TZK1_SULAD</name>
<dbReference type="AlphaFoldDB" id="G8TZK1"/>
<accession>G8TZK1</accession>
<proteinExistence type="predicted"/>
<evidence type="ECO:0000313" key="2">
    <source>
        <dbReference type="Proteomes" id="UP000005439"/>
    </source>
</evidence>